<evidence type="ECO:0000256" key="1">
    <source>
        <dbReference type="SAM" id="MobiDB-lite"/>
    </source>
</evidence>
<reference evidence="2 3" key="1">
    <citation type="submission" date="2015-05" db="EMBL/GenBank/DDBJ databases">
        <title>Complete genome of Marinobacter psychrophilus strain 20041T isolated from sea-ice of the Canadian Basin.</title>
        <authorList>
            <person name="Song L."/>
            <person name="Ren L."/>
            <person name="Yu Y."/>
            <person name="Wang X."/>
        </authorList>
    </citation>
    <scope>NUCLEOTIDE SEQUENCE [LARGE SCALE GENOMIC DNA]</scope>
    <source>
        <strain evidence="2 3">20041</strain>
    </source>
</reference>
<sequence>MVKKTLPKAMSEWSEPQPEKQWAKPSDGLKYQGRRVLQLQQANPQRPIIEIFAQMSEET</sequence>
<gene>
    <name evidence="2" type="ORF">ABA45_05925</name>
</gene>
<dbReference type="KEGG" id="mpq:ABA45_05925"/>
<evidence type="ECO:0000313" key="2">
    <source>
        <dbReference type="EMBL" id="AKO52020.1"/>
    </source>
</evidence>
<dbReference type="Proteomes" id="UP000036406">
    <property type="component" value="Chromosome"/>
</dbReference>
<evidence type="ECO:0000313" key="3">
    <source>
        <dbReference type="Proteomes" id="UP000036406"/>
    </source>
</evidence>
<name>A0A0H4I2X7_9GAMM</name>
<dbReference type="EMBL" id="CP011494">
    <property type="protein sequence ID" value="AKO52020.1"/>
    <property type="molecule type" value="Genomic_DNA"/>
</dbReference>
<organism evidence="2 3">
    <name type="scientific">Marinobacter psychrophilus</name>
    <dbReference type="NCBI Taxonomy" id="330734"/>
    <lineage>
        <taxon>Bacteria</taxon>
        <taxon>Pseudomonadati</taxon>
        <taxon>Pseudomonadota</taxon>
        <taxon>Gammaproteobacteria</taxon>
        <taxon>Pseudomonadales</taxon>
        <taxon>Marinobacteraceae</taxon>
        <taxon>Marinobacter</taxon>
    </lineage>
</organism>
<proteinExistence type="predicted"/>
<dbReference type="AlphaFoldDB" id="A0A0H4I2X7"/>
<accession>A0A0H4I2X7</accession>
<feature type="region of interest" description="Disordered" evidence="1">
    <location>
        <begin position="1"/>
        <end position="26"/>
    </location>
</feature>
<keyword evidence="3" id="KW-1185">Reference proteome</keyword>
<protein>
    <submittedName>
        <fullName evidence="2">Uncharacterized protein</fullName>
    </submittedName>
</protein>
<dbReference type="PATRIC" id="fig|330734.3.peg.1256"/>